<gene>
    <name evidence="3" type="ORF">FDK13_29115</name>
</gene>
<comment type="similarity">
    <text evidence="1">Belongs to the NAD(P)-dependent epimerase/dehydratase family.</text>
</comment>
<dbReference type="EMBL" id="SZVO01000018">
    <property type="protein sequence ID" value="TKT87648.1"/>
    <property type="molecule type" value="Genomic_DNA"/>
</dbReference>
<dbReference type="AlphaFoldDB" id="A0A4U6CWR6"/>
<dbReference type="OrthoDB" id="9811743at2"/>
<dbReference type="InterPro" id="IPR001509">
    <property type="entry name" value="Epimerase_deHydtase"/>
</dbReference>
<dbReference type="Gene3D" id="3.40.50.720">
    <property type="entry name" value="NAD(P)-binding Rossmann-like Domain"/>
    <property type="match status" value="1"/>
</dbReference>
<dbReference type="CDD" id="cd08946">
    <property type="entry name" value="SDR_e"/>
    <property type="match status" value="1"/>
</dbReference>
<dbReference type="InterPro" id="IPR036291">
    <property type="entry name" value="NAD(P)-bd_dom_sf"/>
</dbReference>
<dbReference type="Proteomes" id="UP000304900">
    <property type="component" value="Unassembled WGS sequence"/>
</dbReference>
<keyword evidence="4" id="KW-1185">Reference proteome</keyword>
<accession>A0A4U6CWR6</accession>
<comment type="caution">
    <text evidence="3">The sequence shown here is derived from an EMBL/GenBank/DDBJ whole genome shotgun (WGS) entry which is preliminary data.</text>
</comment>
<reference evidence="3 4" key="1">
    <citation type="submission" date="2019-05" db="EMBL/GenBank/DDBJ databases">
        <title>Dyadobacter AR-3-8 sp. nov., isolated from arctic soil.</title>
        <authorList>
            <person name="Chaudhary D.K."/>
        </authorList>
    </citation>
    <scope>NUCLEOTIDE SEQUENCE [LARGE SCALE GENOMIC DNA]</scope>
    <source>
        <strain evidence="3 4">AR-3-8</strain>
    </source>
</reference>
<proteinExistence type="inferred from homology"/>
<feature type="domain" description="NAD-dependent epimerase/dehydratase" evidence="2">
    <location>
        <begin position="5"/>
        <end position="222"/>
    </location>
</feature>
<dbReference type="SUPFAM" id="SSF51735">
    <property type="entry name" value="NAD(P)-binding Rossmann-fold domains"/>
    <property type="match status" value="1"/>
</dbReference>
<protein>
    <submittedName>
        <fullName evidence="3">SDR family oxidoreductase</fullName>
    </submittedName>
</protein>
<name>A0A4U6CWR6_9BACT</name>
<evidence type="ECO:0000259" key="2">
    <source>
        <dbReference type="Pfam" id="PF01370"/>
    </source>
</evidence>
<sequence>MNKIVIITGAIGFIGQNIAKEFKQNNYYVIGIGHGFVSPVRLKSMGIDEWYESDLSMVALLKITKRPDLIVHSAGGSTVGKSIDNPYLDYHKTVNSTLELLEYIRLHTPTTPIIYLSSAAIYGAKEDIIIHEQDNPNPVSPYGFHKLASESICKSYSQCFGIKVAIVRLFSIYGEGLTKQLLWDACNKIINADKDVLFYGTGHETRDWLHVKDVASLVRHLASTEFSFLVLNGGCSNKTTVKDILELLVLELDRKDVKIVFNGLVKEGDPKFYHAGIEEALNIGWRPTLPIETGIKNYVKWFKNYL</sequence>
<evidence type="ECO:0000313" key="3">
    <source>
        <dbReference type="EMBL" id="TKT87648.1"/>
    </source>
</evidence>
<evidence type="ECO:0000313" key="4">
    <source>
        <dbReference type="Proteomes" id="UP000304900"/>
    </source>
</evidence>
<dbReference type="RefSeq" id="WP_137343535.1">
    <property type="nucleotide sequence ID" value="NZ_SZVO01000018.1"/>
</dbReference>
<dbReference type="Gene3D" id="3.90.25.10">
    <property type="entry name" value="UDP-galactose 4-epimerase, domain 1"/>
    <property type="match status" value="1"/>
</dbReference>
<evidence type="ECO:0000256" key="1">
    <source>
        <dbReference type="ARBA" id="ARBA00007637"/>
    </source>
</evidence>
<organism evidence="3 4">
    <name type="scientific">Dyadobacter frigoris</name>
    <dbReference type="NCBI Taxonomy" id="2576211"/>
    <lineage>
        <taxon>Bacteria</taxon>
        <taxon>Pseudomonadati</taxon>
        <taxon>Bacteroidota</taxon>
        <taxon>Cytophagia</taxon>
        <taxon>Cytophagales</taxon>
        <taxon>Spirosomataceae</taxon>
        <taxon>Dyadobacter</taxon>
    </lineage>
</organism>
<dbReference type="Pfam" id="PF01370">
    <property type="entry name" value="Epimerase"/>
    <property type="match status" value="1"/>
</dbReference>
<dbReference type="PANTHER" id="PTHR43000">
    <property type="entry name" value="DTDP-D-GLUCOSE 4,6-DEHYDRATASE-RELATED"/>
    <property type="match status" value="1"/>
</dbReference>